<reference evidence="2 3" key="1">
    <citation type="submission" date="2014-04" db="EMBL/GenBank/DDBJ databases">
        <authorList>
            <consortium name="International Citrus Genome Consortium"/>
            <person name="Gmitter F."/>
            <person name="Chen C."/>
            <person name="Farmerie W."/>
            <person name="Harkins T."/>
            <person name="Desany B."/>
            <person name="Mohiuddin M."/>
            <person name="Kodira C."/>
            <person name="Borodovsky M."/>
            <person name="Lomsadze A."/>
            <person name="Burns P."/>
            <person name="Jenkins J."/>
            <person name="Prochnik S."/>
            <person name="Shu S."/>
            <person name="Chapman J."/>
            <person name="Pitluck S."/>
            <person name="Schmutz J."/>
            <person name="Rokhsar D."/>
        </authorList>
    </citation>
    <scope>NUCLEOTIDE SEQUENCE</scope>
</reference>
<protein>
    <submittedName>
        <fullName evidence="2">Uncharacterized protein</fullName>
    </submittedName>
</protein>
<sequence>MLKFPVKVNVLGILMISVKISFSSEVSVLDCDIVEDVIYFCVFVEGMVTDEHRIANYLVIIIIHGTICKVLLRNQI</sequence>
<evidence type="ECO:0000313" key="2">
    <source>
        <dbReference type="EMBL" id="KDO43550.1"/>
    </source>
</evidence>
<proteinExistence type="predicted"/>
<keyword evidence="3" id="KW-1185">Reference proteome</keyword>
<feature type="chain" id="PRO_5001635789" evidence="1">
    <location>
        <begin position="24"/>
        <end position="76"/>
    </location>
</feature>
<organism evidence="2 3">
    <name type="scientific">Citrus sinensis</name>
    <name type="common">Sweet orange</name>
    <name type="synonym">Citrus aurantium var. sinensis</name>
    <dbReference type="NCBI Taxonomy" id="2711"/>
    <lineage>
        <taxon>Eukaryota</taxon>
        <taxon>Viridiplantae</taxon>
        <taxon>Streptophyta</taxon>
        <taxon>Embryophyta</taxon>
        <taxon>Tracheophyta</taxon>
        <taxon>Spermatophyta</taxon>
        <taxon>Magnoliopsida</taxon>
        <taxon>eudicotyledons</taxon>
        <taxon>Gunneridae</taxon>
        <taxon>Pentapetalae</taxon>
        <taxon>rosids</taxon>
        <taxon>malvids</taxon>
        <taxon>Sapindales</taxon>
        <taxon>Rutaceae</taxon>
        <taxon>Aurantioideae</taxon>
        <taxon>Citrus</taxon>
    </lineage>
</organism>
<evidence type="ECO:0000256" key="1">
    <source>
        <dbReference type="SAM" id="SignalP"/>
    </source>
</evidence>
<dbReference type="Proteomes" id="UP000027120">
    <property type="component" value="Unassembled WGS sequence"/>
</dbReference>
<dbReference type="EMBL" id="KK785370">
    <property type="protein sequence ID" value="KDO43550.1"/>
    <property type="molecule type" value="Genomic_DNA"/>
</dbReference>
<dbReference type="AlphaFoldDB" id="A0A067DPP8"/>
<accession>A0A067DPP8</accession>
<evidence type="ECO:0000313" key="3">
    <source>
        <dbReference type="Proteomes" id="UP000027120"/>
    </source>
</evidence>
<gene>
    <name evidence="2" type="ORF">CISIN_1g035765mg</name>
</gene>
<feature type="signal peptide" evidence="1">
    <location>
        <begin position="1"/>
        <end position="23"/>
    </location>
</feature>
<name>A0A067DPP8_CITSI</name>
<keyword evidence="1" id="KW-0732">Signal</keyword>